<evidence type="ECO:0000313" key="2">
    <source>
        <dbReference type="EMBL" id="KIJ44489.1"/>
    </source>
</evidence>
<keyword evidence="3" id="KW-1185">Reference proteome</keyword>
<dbReference type="EMBL" id="KN837117">
    <property type="protein sequence ID" value="KIJ44489.1"/>
    <property type="molecule type" value="Genomic_DNA"/>
</dbReference>
<dbReference type="Proteomes" id="UP000054279">
    <property type="component" value="Unassembled WGS sequence"/>
</dbReference>
<evidence type="ECO:0000313" key="1">
    <source>
        <dbReference type="EMBL" id="KIJ30986.1"/>
    </source>
</evidence>
<dbReference type="HOGENOM" id="CLU_1846362_0_0_1"/>
<dbReference type="EMBL" id="KN837250">
    <property type="protein sequence ID" value="KIJ30986.1"/>
    <property type="molecule type" value="Genomic_DNA"/>
</dbReference>
<dbReference type="AlphaFoldDB" id="A0A0C9V031"/>
<reference evidence="1 3" key="1">
    <citation type="submission" date="2014-06" db="EMBL/GenBank/DDBJ databases">
        <title>Evolutionary Origins and Diversification of the Mycorrhizal Mutualists.</title>
        <authorList>
            <consortium name="DOE Joint Genome Institute"/>
            <consortium name="Mycorrhizal Genomics Consortium"/>
            <person name="Kohler A."/>
            <person name="Kuo A."/>
            <person name="Nagy L.G."/>
            <person name="Floudas D."/>
            <person name="Copeland A."/>
            <person name="Barry K.W."/>
            <person name="Cichocki N."/>
            <person name="Veneault-Fourrey C."/>
            <person name="LaButti K."/>
            <person name="Lindquist E.A."/>
            <person name="Lipzen A."/>
            <person name="Lundell T."/>
            <person name="Morin E."/>
            <person name="Murat C."/>
            <person name="Riley R."/>
            <person name="Ohm R."/>
            <person name="Sun H."/>
            <person name="Tunlid A."/>
            <person name="Henrissat B."/>
            <person name="Grigoriev I.V."/>
            <person name="Hibbett D.S."/>
            <person name="Martin F."/>
        </authorList>
    </citation>
    <scope>NUCLEOTIDE SEQUENCE [LARGE SCALE GENOMIC DNA]</scope>
    <source>
        <strain evidence="1 3">SS14</strain>
    </source>
</reference>
<sequence length="139" mass="15725">MSMNSKLHVVYSTRSTFYAGRFGFGSQIRPRNQKDPLACQGHSSLTILYALLPRHTCLFRVHKDIIVHNPTHALNSKGNCRDRPDSLVVIQYPEFPYAHNVEGDCHVHLKASVASRSTWCAPNWKFETDCLTHLGCLTS</sequence>
<protein>
    <submittedName>
        <fullName evidence="1">Unplaced genomic scaffold SPHSTscaffold_175, whole genome shotgun sequence</fullName>
    </submittedName>
</protein>
<name>A0A0C9V031_SPHS4</name>
<gene>
    <name evidence="2" type="ORF">M422DRAFT_30350</name>
    <name evidence="1" type="ORF">M422DRAFT_36367</name>
</gene>
<evidence type="ECO:0000313" key="3">
    <source>
        <dbReference type="Proteomes" id="UP000054279"/>
    </source>
</evidence>
<proteinExistence type="predicted"/>
<accession>A0A0C9V031</accession>
<organism evidence="1 3">
    <name type="scientific">Sphaerobolus stellatus (strain SS14)</name>
    <dbReference type="NCBI Taxonomy" id="990650"/>
    <lineage>
        <taxon>Eukaryota</taxon>
        <taxon>Fungi</taxon>
        <taxon>Dikarya</taxon>
        <taxon>Basidiomycota</taxon>
        <taxon>Agaricomycotina</taxon>
        <taxon>Agaricomycetes</taxon>
        <taxon>Phallomycetidae</taxon>
        <taxon>Geastrales</taxon>
        <taxon>Sphaerobolaceae</taxon>
        <taxon>Sphaerobolus</taxon>
    </lineage>
</organism>